<evidence type="ECO:0000259" key="1">
    <source>
        <dbReference type="Pfam" id="PF22653"/>
    </source>
</evidence>
<name>A0A0F9JWA2_9ZZZZ</name>
<gene>
    <name evidence="2" type="ORF">LCGC14_1776730</name>
</gene>
<dbReference type="InterPro" id="IPR054276">
    <property type="entry name" value="DUF7007"/>
</dbReference>
<proteinExistence type="predicted"/>
<feature type="domain" description="DUF7007" evidence="1">
    <location>
        <begin position="15"/>
        <end position="79"/>
    </location>
</feature>
<dbReference type="AlphaFoldDB" id="A0A0F9JWA2"/>
<dbReference type="Pfam" id="PF22653">
    <property type="entry name" value="DUF7007"/>
    <property type="match status" value="1"/>
</dbReference>
<protein>
    <recommendedName>
        <fullName evidence="1">DUF7007 domain-containing protein</fullName>
    </recommendedName>
</protein>
<organism evidence="2">
    <name type="scientific">marine sediment metagenome</name>
    <dbReference type="NCBI Taxonomy" id="412755"/>
    <lineage>
        <taxon>unclassified sequences</taxon>
        <taxon>metagenomes</taxon>
        <taxon>ecological metagenomes</taxon>
    </lineage>
</organism>
<reference evidence="2" key="1">
    <citation type="journal article" date="2015" name="Nature">
        <title>Complex archaea that bridge the gap between prokaryotes and eukaryotes.</title>
        <authorList>
            <person name="Spang A."/>
            <person name="Saw J.H."/>
            <person name="Jorgensen S.L."/>
            <person name="Zaremba-Niedzwiedzka K."/>
            <person name="Martijn J."/>
            <person name="Lind A.E."/>
            <person name="van Eijk R."/>
            <person name="Schleper C."/>
            <person name="Guy L."/>
            <person name="Ettema T.J."/>
        </authorList>
    </citation>
    <scope>NUCLEOTIDE SEQUENCE</scope>
</reference>
<comment type="caution">
    <text evidence="2">The sequence shown here is derived from an EMBL/GenBank/DDBJ whole genome shotgun (WGS) entry which is preliminary data.</text>
</comment>
<sequence length="80" mass="8892">MTREHRYYNGSGPVTPWGQADSREIYSGDVSFYSTPSHGGFRVAGKSLGRIPAKYHGVSGYPAGWFEEDCDWAIVAFFLP</sequence>
<feature type="non-terminal residue" evidence="2">
    <location>
        <position position="80"/>
    </location>
</feature>
<evidence type="ECO:0000313" key="2">
    <source>
        <dbReference type="EMBL" id="KKM03203.1"/>
    </source>
</evidence>
<accession>A0A0F9JWA2</accession>
<dbReference type="EMBL" id="LAZR01016739">
    <property type="protein sequence ID" value="KKM03203.1"/>
    <property type="molecule type" value="Genomic_DNA"/>
</dbReference>